<dbReference type="AlphaFoldDB" id="A0A538S6V2"/>
<keyword evidence="3 6" id="KW-0812">Transmembrane</keyword>
<name>A0A538S6V2_UNCEI</name>
<feature type="transmembrane region" description="Helical" evidence="6">
    <location>
        <begin position="49"/>
        <end position="67"/>
    </location>
</feature>
<feature type="non-terminal residue" evidence="7">
    <location>
        <position position="214"/>
    </location>
</feature>
<evidence type="ECO:0000256" key="5">
    <source>
        <dbReference type="ARBA" id="ARBA00023136"/>
    </source>
</evidence>
<dbReference type="GO" id="GO:0055091">
    <property type="term" value="P:phospholipid homeostasis"/>
    <property type="evidence" value="ECO:0007669"/>
    <property type="project" value="TreeGrafter"/>
</dbReference>
<comment type="subcellular location">
    <subcellularLocation>
        <location evidence="1">Cell membrane</location>
        <topology evidence="1">Multi-pass membrane protein</topology>
    </subcellularLocation>
</comment>
<evidence type="ECO:0000256" key="6">
    <source>
        <dbReference type="SAM" id="Phobius"/>
    </source>
</evidence>
<gene>
    <name evidence="7" type="ORF">E6K72_14330</name>
</gene>
<protein>
    <submittedName>
        <fullName evidence="7">Uncharacterized protein</fullName>
    </submittedName>
</protein>
<keyword evidence="5 6" id="KW-0472">Membrane</keyword>
<organism evidence="7 8">
    <name type="scientific">Eiseniibacteriota bacterium</name>
    <dbReference type="NCBI Taxonomy" id="2212470"/>
    <lineage>
        <taxon>Bacteria</taxon>
        <taxon>Candidatus Eiseniibacteriota</taxon>
    </lineage>
</organism>
<keyword evidence="2" id="KW-1003">Cell membrane</keyword>
<evidence type="ECO:0000256" key="2">
    <source>
        <dbReference type="ARBA" id="ARBA00022475"/>
    </source>
</evidence>
<dbReference type="InterPro" id="IPR051211">
    <property type="entry name" value="PG_lysyltransferase"/>
</dbReference>
<keyword evidence="4 6" id="KW-1133">Transmembrane helix</keyword>
<evidence type="ECO:0000313" key="7">
    <source>
        <dbReference type="EMBL" id="TMQ47112.1"/>
    </source>
</evidence>
<evidence type="ECO:0000256" key="3">
    <source>
        <dbReference type="ARBA" id="ARBA00022692"/>
    </source>
</evidence>
<comment type="caution">
    <text evidence="7">The sequence shown here is derived from an EMBL/GenBank/DDBJ whole genome shotgun (WGS) entry which is preliminary data.</text>
</comment>
<accession>A0A538S6V2</accession>
<dbReference type="PANTHER" id="PTHR34697:SF2">
    <property type="entry name" value="PHOSPHATIDYLGLYCEROL LYSYLTRANSFERASE"/>
    <property type="match status" value="1"/>
</dbReference>
<feature type="transmembrane region" description="Helical" evidence="6">
    <location>
        <begin position="100"/>
        <end position="120"/>
    </location>
</feature>
<evidence type="ECO:0000256" key="4">
    <source>
        <dbReference type="ARBA" id="ARBA00022989"/>
    </source>
</evidence>
<sequence>MKTAVVRTLLALAVAAMGVVDLLSALLSRLPERLRAIRQILPTEMLDTSRTFTLLAGALLLVTAWGLRRGKRRAFVAALFLCAVSIPFNLLKAFDFEEATLAAVLMFLLGISAGAFPVKSRQLTGAALRSRALWMALGLAVYAVIGCWILEGRFGRHEASFGHAVAEALYQIFGIGSPALQVPRSNRITEWFLGSISVTSFTLLTLLAIAAMRP</sequence>
<proteinExistence type="predicted"/>
<dbReference type="EMBL" id="VBOS01000549">
    <property type="protein sequence ID" value="TMQ47112.1"/>
    <property type="molecule type" value="Genomic_DNA"/>
</dbReference>
<evidence type="ECO:0000313" key="8">
    <source>
        <dbReference type="Proteomes" id="UP000317716"/>
    </source>
</evidence>
<dbReference type="GO" id="GO:0016755">
    <property type="term" value="F:aminoacyltransferase activity"/>
    <property type="evidence" value="ECO:0007669"/>
    <property type="project" value="TreeGrafter"/>
</dbReference>
<dbReference type="Proteomes" id="UP000317716">
    <property type="component" value="Unassembled WGS sequence"/>
</dbReference>
<reference evidence="7 8" key="1">
    <citation type="journal article" date="2019" name="Nat. Microbiol.">
        <title>Mediterranean grassland soil C-N compound turnover is dependent on rainfall and depth, and is mediated by genomically divergent microorganisms.</title>
        <authorList>
            <person name="Diamond S."/>
            <person name="Andeer P.F."/>
            <person name="Li Z."/>
            <person name="Crits-Christoph A."/>
            <person name="Burstein D."/>
            <person name="Anantharaman K."/>
            <person name="Lane K.R."/>
            <person name="Thomas B.C."/>
            <person name="Pan C."/>
            <person name="Northen T.R."/>
            <person name="Banfield J.F."/>
        </authorList>
    </citation>
    <scope>NUCLEOTIDE SEQUENCE [LARGE SCALE GENOMIC DNA]</scope>
    <source>
        <strain evidence="7">WS_2</strain>
    </source>
</reference>
<feature type="transmembrane region" description="Helical" evidence="6">
    <location>
        <begin position="74"/>
        <end position="94"/>
    </location>
</feature>
<feature type="transmembrane region" description="Helical" evidence="6">
    <location>
        <begin position="191"/>
        <end position="212"/>
    </location>
</feature>
<dbReference type="PANTHER" id="PTHR34697">
    <property type="entry name" value="PHOSPHATIDYLGLYCEROL LYSYLTRANSFERASE"/>
    <property type="match status" value="1"/>
</dbReference>
<dbReference type="GO" id="GO:0005886">
    <property type="term" value="C:plasma membrane"/>
    <property type="evidence" value="ECO:0007669"/>
    <property type="project" value="UniProtKB-SubCell"/>
</dbReference>
<evidence type="ECO:0000256" key="1">
    <source>
        <dbReference type="ARBA" id="ARBA00004651"/>
    </source>
</evidence>
<feature type="transmembrane region" description="Helical" evidence="6">
    <location>
        <begin position="132"/>
        <end position="151"/>
    </location>
</feature>